<feature type="binding site" evidence="11">
    <location>
        <position position="152"/>
    </location>
    <ligand>
        <name>Mg(2+)</name>
        <dbReference type="ChEBI" id="CHEBI:18420"/>
    </ligand>
</feature>
<dbReference type="HAMAP" id="MF_00354">
    <property type="entry name" value="Idi_2"/>
    <property type="match status" value="1"/>
</dbReference>
<dbReference type="Gene3D" id="3.20.20.70">
    <property type="entry name" value="Aldolase class I"/>
    <property type="match status" value="1"/>
</dbReference>
<feature type="binding site" evidence="11">
    <location>
        <position position="213"/>
    </location>
    <ligand>
        <name>FMN</name>
        <dbReference type="ChEBI" id="CHEBI:58210"/>
    </ligand>
</feature>
<proteinExistence type="inferred from homology"/>
<evidence type="ECO:0000313" key="16">
    <source>
        <dbReference type="Proteomes" id="UP000246004"/>
    </source>
</evidence>
<dbReference type="Proteomes" id="UP000217528">
    <property type="component" value="Unassembled WGS sequence"/>
</dbReference>
<comment type="cofactor">
    <cofactor evidence="11">
        <name>NADPH</name>
        <dbReference type="ChEBI" id="CHEBI:57783"/>
    </cofactor>
</comment>
<dbReference type="CDD" id="cd02811">
    <property type="entry name" value="IDI-2_FMN"/>
    <property type="match status" value="1"/>
</dbReference>
<feature type="binding site" evidence="11">
    <location>
        <position position="122"/>
    </location>
    <ligand>
        <name>FMN</name>
        <dbReference type="ChEBI" id="CHEBI:58210"/>
    </ligand>
</feature>
<dbReference type="AlphaFoldDB" id="A0A2A2HBE3"/>
<keyword evidence="15" id="KW-1185">Reference proteome</keyword>
<dbReference type="EC" id="5.3.3.2" evidence="11"/>
<dbReference type="OrthoDB" id="371955at2157"/>
<dbReference type="PANTHER" id="PTHR43665">
    <property type="entry name" value="ISOPENTENYL-DIPHOSPHATE DELTA-ISOMERASE"/>
    <property type="match status" value="1"/>
</dbReference>
<comment type="similarity">
    <text evidence="11">Belongs to the IPP isomerase type 2 family.</text>
</comment>
<evidence type="ECO:0000259" key="12">
    <source>
        <dbReference type="Pfam" id="PF01070"/>
    </source>
</evidence>
<comment type="subcellular location">
    <subcellularLocation>
        <location evidence="11">Cytoplasm</location>
    </subcellularLocation>
</comment>
<protein>
    <recommendedName>
        <fullName evidence="11">Isopentenyl-diphosphate delta-isomerase</fullName>
        <shortName evidence="11">IPP isomerase</shortName>
        <ecNumber evidence="11">5.3.3.2</ecNumber>
    </recommendedName>
    <alternativeName>
        <fullName evidence="11">Isopentenyl diphosphate:dimethylallyl diphosphate isomerase</fullName>
    </alternativeName>
    <alternativeName>
        <fullName evidence="11">Isopentenyl pyrophosphate isomerase</fullName>
    </alternativeName>
    <alternativeName>
        <fullName evidence="11">Type 2 isopentenyl diphosphate isomerase</fullName>
        <shortName evidence="11">IDI-2</shortName>
    </alternativeName>
</protein>
<comment type="subunit">
    <text evidence="10 11">Homooctamer. Dimer of tetramers.</text>
</comment>
<dbReference type="InterPro" id="IPR013785">
    <property type="entry name" value="Aldolase_TIM"/>
</dbReference>
<comment type="caution">
    <text evidence="11">Lacks conserved residue(s) required for the propagation of feature annotation.</text>
</comment>
<keyword evidence="3 11" id="KW-0285">Flavoprotein</keyword>
<feature type="binding site" evidence="11">
    <location>
        <begin position="63"/>
        <end position="65"/>
    </location>
    <ligand>
        <name>FMN</name>
        <dbReference type="ChEBI" id="CHEBI:58210"/>
    </ligand>
</feature>
<dbReference type="PIRSF" id="PIRSF003314">
    <property type="entry name" value="IPP_isomerase"/>
    <property type="match status" value="1"/>
</dbReference>
<dbReference type="GO" id="GO:0008299">
    <property type="term" value="P:isoprenoid biosynthetic process"/>
    <property type="evidence" value="ECO:0007669"/>
    <property type="project" value="UniProtKB-UniRule"/>
</dbReference>
<dbReference type="RefSeq" id="WP_095609266.1">
    <property type="nucleotide sequence ID" value="NZ_CAUHCB010000006.1"/>
</dbReference>
<dbReference type="InterPro" id="IPR011179">
    <property type="entry name" value="IPdP_isomerase"/>
</dbReference>
<dbReference type="GO" id="GO:0005737">
    <property type="term" value="C:cytoplasm"/>
    <property type="evidence" value="ECO:0007669"/>
    <property type="project" value="UniProtKB-SubCell"/>
</dbReference>
<feature type="binding site" evidence="11">
    <location>
        <position position="62"/>
    </location>
    <ligand>
        <name>FMN</name>
        <dbReference type="ChEBI" id="CHEBI:58210"/>
    </ligand>
</feature>
<dbReference type="GO" id="GO:0000287">
    <property type="term" value="F:magnesium ion binding"/>
    <property type="evidence" value="ECO:0007669"/>
    <property type="project" value="UniProtKB-UniRule"/>
</dbReference>
<reference evidence="13 15" key="2">
    <citation type="journal article" date="2017" name="BMC Genomics">
        <title>Genomic analysis of methanogenic archaea reveals a shift towards energy conservation.</title>
        <authorList>
            <person name="Gilmore S.P."/>
            <person name="Henske J.K."/>
            <person name="Sexton J.A."/>
            <person name="Solomon K.V."/>
            <person name="Seppala S."/>
            <person name="Yoo J.I."/>
            <person name="Huyett L.M."/>
            <person name="Pressman A."/>
            <person name="Cogan J.Z."/>
            <person name="Kivenson V."/>
            <person name="Peng X."/>
            <person name="Tan Y."/>
            <person name="Valentine D.L."/>
            <person name="O'Malley M.A."/>
        </authorList>
    </citation>
    <scope>NUCLEOTIDE SEQUENCE [LARGE SCALE GENOMIC DNA]</scope>
    <source>
        <strain evidence="13 15">1R-7</strain>
    </source>
</reference>
<keyword evidence="6 11" id="KW-0460">Magnesium</keyword>
<evidence type="ECO:0000256" key="1">
    <source>
        <dbReference type="ARBA" id="ARBA00001917"/>
    </source>
</evidence>
<comment type="cofactor">
    <cofactor evidence="11">
        <name>Mg(2+)</name>
        <dbReference type="ChEBI" id="CHEBI:18420"/>
    </cofactor>
</comment>
<feature type="binding site" evidence="11">
    <location>
        <begin position="259"/>
        <end position="261"/>
    </location>
    <ligand>
        <name>FMN</name>
        <dbReference type="ChEBI" id="CHEBI:58210"/>
    </ligand>
</feature>
<keyword evidence="5 11" id="KW-0479">Metal-binding</keyword>
<accession>A0A2A2HBE3</accession>
<evidence type="ECO:0000256" key="8">
    <source>
        <dbReference type="ARBA" id="ARBA00023229"/>
    </source>
</evidence>
<dbReference type="Proteomes" id="UP000246004">
    <property type="component" value="Unassembled WGS sequence"/>
</dbReference>
<evidence type="ECO:0000313" key="13">
    <source>
        <dbReference type="EMBL" id="PAV06626.1"/>
    </source>
</evidence>
<evidence type="ECO:0000256" key="7">
    <source>
        <dbReference type="ARBA" id="ARBA00022857"/>
    </source>
</evidence>
<dbReference type="InterPro" id="IPR000262">
    <property type="entry name" value="FMN-dep_DH"/>
</dbReference>
<keyword evidence="2 11" id="KW-0963">Cytoplasm</keyword>
<feature type="domain" description="FMN-dependent dehydrogenase" evidence="12">
    <location>
        <begin position="166"/>
        <end position="325"/>
    </location>
</feature>
<comment type="catalytic activity">
    <reaction evidence="11">
        <text>isopentenyl diphosphate = dimethylallyl diphosphate</text>
        <dbReference type="Rhea" id="RHEA:23284"/>
        <dbReference type="ChEBI" id="CHEBI:57623"/>
        <dbReference type="ChEBI" id="CHEBI:128769"/>
        <dbReference type="EC" id="5.3.3.2"/>
    </reaction>
</comment>
<evidence type="ECO:0000313" key="15">
    <source>
        <dbReference type="Proteomes" id="UP000217528"/>
    </source>
</evidence>
<dbReference type="GO" id="GO:0070402">
    <property type="term" value="F:NADPH binding"/>
    <property type="evidence" value="ECO:0007669"/>
    <property type="project" value="UniProtKB-UniRule"/>
</dbReference>
<gene>
    <name evidence="11 14" type="primary">fni</name>
    <name evidence="13" type="ORF">ASJ82_04135</name>
    <name evidence="14" type="ORF">MSCUN_13450</name>
</gene>
<feature type="binding site" evidence="11">
    <location>
        <begin position="280"/>
        <end position="281"/>
    </location>
    <ligand>
        <name>FMN</name>
        <dbReference type="ChEBI" id="CHEBI:58210"/>
    </ligand>
</feature>
<dbReference type="EMBL" id="LWMS01000044">
    <property type="protein sequence ID" value="PWL07814.1"/>
    <property type="molecule type" value="Genomic_DNA"/>
</dbReference>
<feature type="binding site" evidence="11">
    <location>
        <position position="93"/>
    </location>
    <ligand>
        <name>FMN</name>
        <dbReference type="ChEBI" id="CHEBI:58210"/>
    </ligand>
</feature>
<dbReference type="GO" id="GO:0004452">
    <property type="term" value="F:isopentenyl-diphosphate delta-isomerase activity"/>
    <property type="evidence" value="ECO:0007669"/>
    <property type="project" value="UniProtKB-UniRule"/>
</dbReference>
<comment type="caution">
    <text evidence="13">The sequence shown here is derived from an EMBL/GenBank/DDBJ whole genome shotgun (WGS) entry which is preliminary data.</text>
</comment>
<feature type="binding site" evidence="11">
    <location>
        <begin position="5"/>
        <end position="6"/>
    </location>
    <ligand>
        <name>substrate</name>
    </ligand>
</feature>
<keyword evidence="8 11" id="KW-0414">Isoprene biosynthesis</keyword>
<dbReference type="SUPFAM" id="SSF51395">
    <property type="entry name" value="FMN-linked oxidoreductases"/>
    <property type="match status" value="1"/>
</dbReference>
<evidence type="ECO:0000256" key="10">
    <source>
        <dbReference type="ARBA" id="ARBA00025810"/>
    </source>
</evidence>
<keyword evidence="7 11" id="KW-0521">NADP</keyword>
<feature type="binding site" evidence="11">
    <location>
        <position position="151"/>
    </location>
    <ligand>
        <name>substrate</name>
    </ligand>
</feature>
<feature type="binding site" evidence="11">
    <location>
        <begin position="93"/>
        <end position="95"/>
    </location>
    <ligand>
        <name>substrate</name>
    </ligand>
</feature>
<dbReference type="PANTHER" id="PTHR43665:SF1">
    <property type="entry name" value="ISOPENTENYL-DIPHOSPHATE DELTA-ISOMERASE"/>
    <property type="match status" value="1"/>
</dbReference>
<organism evidence="13 15">
    <name type="scientific">Methanosphaera cuniculi</name>
    <dbReference type="NCBI Taxonomy" id="1077256"/>
    <lineage>
        <taxon>Archaea</taxon>
        <taxon>Methanobacteriati</taxon>
        <taxon>Methanobacteriota</taxon>
        <taxon>Methanomada group</taxon>
        <taxon>Methanobacteria</taxon>
        <taxon>Methanobacteriales</taxon>
        <taxon>Methanobacteriaceae</taxon>
        <taxon>Methanosphaera</taxon>
    </lineage>
</organism>
<evidence type="ECO:0000256" key="5">
    <source>
        <dbReference type="ARBA" id="ARBA00022723"/>
    </source>
</evidence>
<sequence>MISDRKLEHLKICKDYDVEHTKTTGLEDITLIHRALPEVNYDEIDTSIELLGKKIDSPLIISAITGGHPESTKINSNLAEAVENTHIAMGVGSQRAGIENEELKETFTTVRDKAPEAYIIGNIGAPQVEYAYDAIEMLKTDALAIHLNPLQEIIQPEGDTNAQGYIDDIKEICENTNTPIIAKETGAGICGEDAKILEKIGVNAIDVQGVGGTSWAAVETYRADDASLGNLFWNWGITTAVSTVDVCENTNIPVISSGGIRNGLEAAKAIALGASCVGMALPFLKHSYLGHTYIENKIEQFTQELKTAMFLVGASNIEELKQKRLIITGKTREILEQMNIDTKKYTRRI</sequence>
<reference evidence="14 16" key="1">
    <citation type="submission" date="2016-04" db="EMBL/GenBank/DDBJ databases">
        <title>Genome sequence of Methanosphaera cuniculi DSM 4103.</title>
        <authorList>
            <person name="Poehlein A."/>
            <person name="Seedorf H."/>
            <person name="Daniel R."/>
        </authorList>
    </citation>
    <scope>NUCLEOTIDE SEQUENCE [LARGE SCALE GENOMIC DNA]</scope>
    <source>
        <strain evidence="14 16">DSM 4103</strain>
    </source>
</reference>
<dbReference type="GO" id="GO:0016491">
    <property type="term" value="F:oxidoreductase activity"/>
    <property type="evidence" value="ECO:0007669"/>
    <property type="project" value="InterPro"/>
</dbReference>
<dbReference type="Pfam" id="PF01070">
    <property type="entry name" value="FMN_dh"/>
    <property type="match status" value="1"/>
</dbReference>
<evidence type="ECO:0000256" key="6">
    <source>
        <dbReference type="ARBA" id="ARBA00022842"/>
    </source>
</evidence>
<evidence type="ECO:0000256" key="11">
    <source>
        <dbReference type="HAMAP-Rule" id="MF_00354"/>
    </source>
</evidence>
<keyword evidence="4 11" id="KW-0288">FMN</keyword>
<evidence type="ECO:0000313" key="14">
    <source>
        <dbReference type="EMBL" id="PWL07814.1"/>
    </source>
</evidence>
<dbReference type="EMBL" id="LMVN01000027">
    <property type="protein sequence ID" value="PAV06626.1"/>
    <property type="molecule type" value="Genomic_DNA"/>
</dbReference>
<evidence type="ECO:0000256" key="4">
    <source>
        <dbReference type="ARBA" id="ARBA00022643"/>
    </source>
</evidence>
<feature type="binding site" evidence="11">
    <location>
        <position position="183"/>
    </location>
    <ligand>
        <name>FMN</name>
        <dbReference type="ChEBI" id="CHEBI:58210"/>
    </ligand>
</feature>
<comment type="cofactor">
    <cofactor evidence="1 11">
        <name>FMN</name>
        <dbReference type="ChEBI" id="CHEBI:58210"/>
    </cofactor>
</comment>
<name>A0A2A2HBE3_9EURY</name>
<comment type="function">
    <text evidence="11">Involved in the biosynthesis of isoprenoids. Catalyzes the 1,3-allylic rearrangement of the homoallylic substrate isopentenyl (IPP) to its allylic isomer, dimethylallyl diphosphate (DMAPP).</text>
</comment>
<evidence type="ECO:0000256" key="9">
    <source>
        <dbReference type="ARBA" id="ARBA00023235"/>
    </source>
</evidence>
<evidence type="ECO:0000256" key="3">
    <source>
        <dbReference type="ARBA" id="ARBA00022630"/>
    </source>
</evidence>
<evidence type="ECO:0000256" key="2">
    <source>
        <dbReference type="ARBA" id="ARBA00022490"/>
    </source>
</evidence>
<dbReference type="SMART" id="SM01240">
    <property type="entry name" value="IMPDH"/>
    <property type="match status" value="1"/>
</dbReference>
<dbReference type="NCBIfam" id="TIGR02151">
    <property type="entry name" value="IPP_isom_2"/>
    <property type="match status" value="1"/>
</dbReference>
<dbReference type="GO" id="GO:0010181">
    <property type="term" value="F:FMN binding"/>
    <property type="evidence" value="ECO:0007669"/>
    <property type="project" value="UniProtKB-UniRule"/>
</dbReference>
<keyword evidence="9 11" id="KW-0413">Isomerase</keyword>